<dbReference type="HOGENOM" id="CLU_207725_0_0_9"/>
<dbReference type="Proteomes" id="UP000077020">
    <property type="component" value="Unassembled WGS sequence"/>
</dbReference>
<name>D8GU77_CLOLD</name>
<evidence type="ECO:0000313" key="2">
    <source>
        <dbReference type="EMBL" id="OAA84097.1"/>
    </source>
</evidence>
<dbReference type="STRING" id="748727.CLJU_c16760"/>
<evidence type="ECO:0000313" key="3">
    <source>
        <dbReference type="Proteomes" id="UP000001656"/>
    </source>
</evidence>
<protein>
    <recommendedName>
        <fullName evidence="5">DUF5659 domain-containing protein</fullName>
    </recommendedName>
</protein>
<reference evidence="1 3" key="2">
    <citation type="journal article" date="2010" name="Proc. Natl. Acad. Sci. U.S.A.">
        <title>Clostridium ljungdahlii represents a microbial production platform based on syngas.</title>
        <authorList>
            <person name="Kopke M."/>
            <person name="Held C."/>
            <person name="Hujer S."/>
            <person name="Liesegang H."/>
            <person name="Wiezer A."/>
            <person name="Wollherr A."/>
            <person name="Ehrenreich A."/>
            <person name="Liebl W."/>
            <person name="Gottschalk G."/>
            <person name="Durre P."/>
        </authorList>
    </citation>
    <scope>NUCLEOTIDE SEQUENCE [LARGE SCALE GENOMIC DNA]</scope>
    <source>
        <strain evidence="3">ATCC 55383 / DSM 13528 / PETC</strain>
        <strain evidence="1">DSM 13528</strain>
    </source>
</reference>
<reference evidence="2 4" key="3">
    <citation type="journal article" date="2016" name="Biotechnol. Bioeng.">
        <title>Traits of selected Clostridium strains for syngas fermentation to ethanol.</title>
        <authorList>
            <person name="Martin M.E."/>
            <person name="Richter H."/>
            <person name="Saha S."/>
            <person name="Angenent L.T."/>
        </authorList>
    </citation>
    <scope>NUCLEOTIDE SEQUENCE [LARGE SCALE GENOMIC DNA]</scope>
    <source>
        <strain evidence="2 4">PETC</strain>
    </source>
</reference>
<proteinExistence type="predicted"/>
<sequence>MKESKKYTNIDNKYLAMALSFLGLRFYKFTDDTGRLVYSFEKNDKFDLALHKLLMLKKEFKAN</sequence>
<dbReference type="RefSeq" id="WP_013238337.1">
    <property type="nucleotide sequence ID" value="NC_014328.1"/>
</dbReference>
<dbReference type="eggNOG" id="ENOG50324DY">
    <property type="taxonomic scope" value="Bacteria"/>
</dbReference>
<evidence type="ECO:0000313" key="4">
    <source>
        <dbReference type="Proteomes" id="UP000077020"/>
    </source>
</evidence>
<evidence type="ECO:0000313" key="1">
    <source>
        <dbReference type="EMBL" id="ADK14740.1"/>
    </source>
</evidence>
<dbReference type="PATRIC" id="fig|748727.19.peg.2344"/>
<keyword evidence="4" id="KW-1185">Reference proteome</keyword>
<dbReference type="EMBL" id="CP001666">
    <property type="protein sequence ID" value="ADK14740.1"/>
    <property type="molecule type" value="Genomic_DNA"/>
</dbReference>
<evidence type="ECO:0008006" key="5">
    <source>
        <dbReference type="Google" id="ProtNLM"/>
    </source>
</evidence>
<organism evidence="1 3">
    <name type="scientific">Clostridium ljungdahlii (strain ATCC 55383 / DSM 13528 / PETC)</name>
    <dbReference type="NCBI Taxonomy" id="748727"/>
    <lineage>
        <taxon>Bacteria</taxon>
        <taxon>Bacillati</taxon>
        <taxon>Bacillota</taxon>
        <taxon>Clostridia</taxon>
        <taxon>Eubacteriales</taxon>
        <taxon>Clostridiaceae</taxon>
        <taxon>Clostridium</taxon>
    </lineage>
</organism>
<dbReference type="OrthoDB" id="1922276at2"/>
<dbReference type="KEGG" id="clj:CLJU_c16760"/>
<dbReference type="Proteomes" id="UP000001656">
    <property type="component" value="Chromosome"/>
</dbReference>
<gene>
    <name evidence="1" type="ordered locus">CLJU_c16760</name>
    <name evidence="2" type="ORF">WX45_01941</name>
</gene>
<dbReference type="AlphaFoldDB" id="D8GU77"/>
<dbReference type="EMBL" id="LITS01000029">
    <property type="protein sequence ID" value="OAA84097.1"/>
    <property type="molecule type" value="Genomic_DNA"/>
</dbReference>
<accession>D8GU77</accession>
<reference evidence="1" key="1">
    <citation type="submission" date="2009-07" db="EMBL/GenBank/DDBJ databases">
        <authorList>
            <person name="Koepke M."/>
            <person name="Hujer S."/>
            <person name="Held C."/>
            <person name="Wiezer A."/>
            <person name="Liesegang H."/>
            <person name="Ehrenreich A."/>
            <person name="Gottschalk G."/>
            <person name="Duerre P."/>
        </authorList>
    </citation>
    <scope>NUCLEOTIDE SEQUENCE</scope>
    <source>
        <strain evidence="1">DSM 13528</strain>
    </source>
</reference>